<feature type="transmembrane region" description="Helical" evidence="6">
    <location>
        <begin position="345"/>
        <end position="365"/>
    </location>
</feature>
<feature type="transmembrane region" description="Helical" evidence="6">
    <location>
        <begin position="313"/>
        <end position="333"/>
    </location>
</feature>
<proteinExistence type="predicted"/>
<evidence type="ECO:0000256" key="1">
    <source>
        <dbReference type="ARBA" id="ARBA00004141"/>
    </source>
</evidence>
<feature type="domain" description="Major facilitator superfamily (MFS) profile" evidence="7">
    <location>
        <begin position="72"/>
        <end position="487"/>
    </location>
</feature>
<dbReference type="InterPro" id="IPR020846">
    <property type="entry name" value="MFS_dom"/>
</dbReference>
<dbReference type="EMBL" id="JAXOVC010000003">
    <property type="protein sequence ID" value="KAK4504409.1"/>
    <property type="molecule type" value="Genomic_DNA"/>
</dbReference>
<organism evidence="8 9">
    <name type="scientific">Zasmidium cellare</name>
    <name type="common">Wine cellar mold</name>
    <name type="synonym">Racodium cellare</name>
    <dbReference type="NCBI Taxonomy" id="395010"/>
    <lineage>
        <taxon>Eukaryota</taxon>
        <taxon>Fungi</taxon>
        <taxon>Dikarya</taxon>
        <taxon>Ascomycota</taxon>
        <taxon>Pezizomycotina</taxon>
        <taxon>Dothideomycetes</taxon>
        <taxon>Dothideomycetidae</taxon>
        <taxon>Mycosphaerellales</taxon>
        <taxon>Mycosphaerellaceae</taxon>
        <taxon>Zasmidium</taxon>
    </lineage>
</organism>
<keyword evidence="5 6" id="KW-0472">Membrane</keyword>
<evidence type="ECO:0000256" key="6">
    <source>
        <dbReference type="SAM" id="Phobius"/>
    </source>
</evidence>
<dbReference type="SUPFAM" id="SSF103473">
    <property type="entry name" value="MFS general substrate transporter"/>
    <property type="match status" value="1"/>
</dbReference>
<feature type="transmembrane region" description="Helical" evidence="6">
    <location>
        <begin position="115"/>
        <end position="132"/>
    </location>
</feature>
<evidence type="ECO:0000313" key="8">
    <source>
        <dbReference type="EMBL" id="KAK4504409.1"/>
    </source>
</evidence>
<comment type="caution">
    <text evidence="8">The sequence shown here is derived from an EMBL/GenBank/DDBJ whole genome shotgun (WGS) entry which is preliminary data.</text>
</comment>
<evidence type="ECO:0000256" key="3">
    <source>
        <dbReference type="ARBA" id="ARBA00022692"/>
    </source>
</evidence>
<evidence type="ECO:0000313" key="9">
    <source>
        <dbReference type="Proteomes" id="UP001305779"/>
    </source>
</evidence>
<feature type="transmembrane region" description="Helical" evidence="6">
    <location>
        <begin position="163"/>
        <end position="186"/>
    </location>
</feature>
<protein>
    <recommendedName>
        <fullName evidence="7">Major facilitator superfamily (MFS) profile domain-containing protein</fullName>
    </recommendedName>
</protein>
<comment type="subcellular location">
    <subcellularLocation>
        <location evidence="1">Membrane</location>
        <topology evidence="1">Multi-pass membrane protein</topology>
    </subcellularLocation>
</comment>
<feature type="transmembrane region" description="Helical" evidence="6">
    <location>
        <begin position="231"/>
        <end position="253"/>
    </location>
</feature>
<feature type="transmembrane region" description="Helical" evidence="6">
    <location>
        <begin position="377"/>
        <end position="396"/>
    </location>
</feature>
<feature type="transmembrane region" description="Helical" evidence="6">
    <location>
        <begin position="68"/>
        <end position="85"/>
    </location>
</feature>
<keyword evidence="3 6" id="KW-0812">Transmembrane</keyword>
<dbReference type="InterPro" id="IPR036259">
    <property type="entry name" value="MFS_trans_sf"/>
</dbReference>
<dbReference type="PROSITE" id="PS50850">
    <property type="entry name" value="MFS"/>
    <property type="match status" value="1"/>
</dbReference>
<dbReference type="Gene3D" id="1.20.1250.20">
    <property type="entry name" value="MFS general substrate transporter like domains"/>
    <property type="match status" value="1"/>
</dbReference>
<accession>A0ABR0ES13</accession>
<dbReference type="Proteomes" id="UP001305779">
    <property type="component" value="Unassembled WGS sequence"/>
</dbReference>
<reference evidence="8 9" key="1">
    <citation type="journal article" date="2023" name="G3 (Bethesda)">
        <title>A chromosome-level genome assembly of Zasmidium syzygii isolated from banana leaves.</title>
        <authorList>
            <person name="van Westerhoven A.C."/>
            <person name="Mehrabi R."/>
            <person name="Talebi R."/>
            <person name="Steentjes M.B.F."/>
            <person name="Corcolon B."/>
            <person name="Chong P.A."/>
            <person name="Kema G.H.J."/>
            <person name="Seidl M.F."/>
        </authorList>
    </citation>
    <scope>NUCLEOTIDE SEQUENCE [LARGE SCALE GENOMIC DNA]</scope>
    <source>
        <strain evidence="8 9">P124</strain>
    </source>
</reference>
<dbReference type="PANTHER" id="PTHR43791">
    <property type="entry name" value="PERMEASE-RELATED"/>
    <property type="match status" value="1"/>
</dbReference>
<evidence type="ECO:0000256" key="2">
    <source>
        <dbReference type="ARBA" id="ARBA00022448"/>
    </source>
</evidence>
<keyword evidence="2" id="KW-0813">Transport</keyword>
<dbReference type="PANTHER" id="PTHR43791:SF32">
    <property type="entry name" value="MAJOR FACILITATOR SUPERFAMILY (MFS) PROFILE DOMAIN-CONTAINING PROTEIN"/>
    <property type="match status" value="1"/>
</dbReference>
<feature type="transmembrane region" description="Helical" evidence="6">
    <location>
        <begin position="447"/>
        <end position="470"/>
    </location>
</feature>
<feature type="transmembrane region" description="Helical" evidence="6">
    <location>
        <begin position="198"/>
        <end position="219"/>
    </location>
</feature>
<name>A0ABR0ES13_ZASCE</name>
<feature type="transmembrane region" description="Helical" evidence="6">
    <location>
        <begin position="408"/>
        <end position="427"/>
    </location>
</feature>
<gene>
    <name evidence="8" type="ORF">PRZ48_005325</name>
</gene>
<dbReference type="InterPro" id="IPR011701">
    <property type="entry name" value="MFS"/>
</dbReference>
<keyword evidence="9" id="KW-1185">Reference proteome</keyword>
<dbReference type="Pfam" id="PF07690">
    <property type="entry name" value="MFS_1"/>
    <property type="match status" value="1"/>
</dbReference>
<evidence type="ECO:0000256" key="5">
    <source>
        <dbReference type="ARBA" id="ARBA00023136"/>
    </source>
</evidence>
<sequence>MSTIPDADDEKFGIPADHIHRTIIDVDDEKQPQTKASESHIQSVATTEDLPHREKIDPKLEAKARLKIDLSVLLLLFLGLLVFQLDRMNLASALTDGFMADIGIVQSDVNLGNQLLFMGIVVWEIPCNIALLRIGPRHWMSLQILTFGLVAILQIFITNRSGFLASRLFLGFAESGYIPGGMYILSTWYPARERARKIAVFFFGMFGGNALSPILASGILRLGGRRGLKGWQWLFLIEGCFTILMAIIMTLLLPASIDDPEPIFGPGLLRLSEDEKDILRQRIQDDSDRDGTLARVKINLNRVWRTVSYYRRWLHYVQTFAAFSTWSSLTTYTPSIIMSLGFSRTAANALAAVGASLALPIVFIFSTISDRTQRRGLTVIAAMSCYLLILVVARIVHPHVGNWSRWGIWTAVNAFAVAYHPVSNTWLQLNCRNDKDRSIGIAYMNGLTIDIAMVSLATVAATGQLLVYAWNNSPKGRGGSDWIVHIL</sequence>
<keyword evidence="4 6" id="KW-1133">Transmembrane helix</keyword>
<evidence type="ECO:0000256" key="4">
    <source>
        <dbReference type="ARBA" id="ARBA00022989"/>
    </source>
</evidence>
<evidence type="ECO:0000259" key="7">
    <source>
        <dbReference type="PROSITE" id="PS50850"/>
    </source>
</evidence>
<feature type="transmembrane region" description="Helical" evidence="6">
    <location>
        <begin position="139"/>
        <end position="157"/>
    </location>
</feature>